<reference evidence="10" key="1">
    <citation type="journal article" date="2022" name="bioRxiv">
        <title>Sequencing and chromosome-scale assembly of the giantPleurodeles waltlgenome.</title>
        <authorList>
            <person name="Brown T."/>
            <person name="Elewa A."/>
            <person name="Iarovenko S."/>
            <person name="Subramanian E."/>
            <person name="Araus A.J."/>
            <person name="Petzold A."/>
            <person name="Susuki M."/>
            <person name="Suzuki K.-i.T."/>
            <person name="Hayashi T."/>
            <person name="Toyoda A."/>
            <person name="Oliveira C."/>
            <person name="Osipova E."/>
            <person name="Leigh N.D."/>
            <person name="Simon A."/>
            <person name="Yun M.H."/>
        </authorList>
    </citation>
    <scope>NUCLEOTIDE SEQUENCE</scope>
    <source>
        <strain evidence="10">20211129_DDA</strain>
        <tissue evidence="10">Liver</tissue>
    </source>
</reference>
<proteinExistence type="inferred from homology"/>
<dbReference type="Proteomes" id="UP001066276">
    <property type="component" value="Chromosome 4_1"/>
</dbReference>
<protein>
    <recommendedName>
        <fullName evidence="4">Aldehyde dehydrogenase</fullName>
    </recommendedName>
</protein>
<dbReference type="InterPro" id="IPR016162">
    <property type="entry name" value="Ald_DH_N"/>
</dbReference>
<dbReference type="EMBL" id="JANPWB010000007">
    <property type="protein sequence ID" value="KAJ1168749.1"/>
    <property type="molecule type" value="Genomic_DNA"/>
</dbReference>
<dbReference type="GO" id="GO:0004028">
    <property type="term" value="F:3-chloroallyl aldehyde dehydrogenase activity"/>
    <property type="evidence" value="ECO:0007669"/>
    <property type="project" value="TreeGrafter"/>
</dbReference>
<evidence type="ECO:0000313" key="10">
    <source>
        <dbReference type="EMBL" id="KAJ1168749.1"/>
    </source>
</evidence>
<dbReference type="CDD" id="cd07132">
    <property type="entry name" value="ALDH_F3AB"/>
    <property type="match status" value="1"/>
</dbReference>
<keyword evidence="11" id="KW-1185">Reference proteome</keyword>
<keyword evidence="3" id="KW-0520">NAD</keyword>
<evidence type="ECO:0000256" key="1">
    <source>
        <dbReference type="ARBA" id="ARBA00009986"/>
    </source>
</evidence>
<feature type="region of interest" description="Disordered" evidence="8">
    <location>
        <begin position="14"/>
        <end position="33"/>
    </location>
</feature>
<comment type="similarity">
    <text evidence="1 4 7">Belongs to the aldehyde dehydrogenase family.</text>
</comment>
<evidence type="ECO:0000313" key="11">
    <source>
        <dbReference type="Proteomes" id="UP001066276"/>
    </source>
</evidence>
<dbReference type="GO" id="GO:0005737">
    <property type="term" value="C:cytoplasm"/>
    <property type="evidence" value="ECO:0007669"/>
    <property type="project" value="TreeGrafter"/>
</dbReference>
<evidence type="ECO:0000256" key="4">
    <source>
        <dbReference type="PIRNR" id="PIRNR036492"/>
    </source>
</evidence>
<dbReference type="AlphaFoldDB" id="A0AAV7SXC1"/>
<evidence type="ECO:0000256" key="3">
    <source>
        <dbReference type="ARBA" id="ARBA00023027"/>
    </source>
</evidence>
<dbReference type="FunFam" id="3.40.309.10:FF:000003">
    <property type="entry name" value="Aldehyde dehydrogenase"/>
    <property type="match status" value="1"/>
</dbReference>
<evidence type="ECO:0000256" key="2">
    <source>
        <dbReference type="ARBA" id="ARBA00023002"/>
    </source>
</evidence>
<feature type="domain" description="Aldehyde dehydrogenase" evidence="9">
    <location>
        <begin position="38"/>
        <end position="458"/>
    </location>
</feature>
<dbReference type="InterPro" id="IPR016161">
    <property type="entry name" value="Ald_DH/histidinol_DH"/>
</dbReference>
<dbReference type="PROSITE" id="PS00070">
    <property type="entry name" value="ALDEHYDE_DEHYDR_CYS"/>
    <property type="match status" value="1"/>
</dbReference>
<dbReference type="FunFam" id="3.40.605.10:FF:000004">
    <property type="entry name" value="Aldehyde dehydrogenase"/>
    <property type="match status" value="1"/>
</dbReference>
<evidence type="ECO:0000256" key="6">
    <source>
        <dbReference type="PROSITE-ProRule" id="PRU10007"/>
    </source>
</evidence>
<dbReference type="GO" id="GO:0006081">
    <property type="term" value="P:aldehyde metabolic process"/>
    <property type="evidence" value="ECO:0007669"/>
    <property type="project" value="InterPro"/>
</dbReference>
<dbReference type="PIRSF" id="PIRSF036492">
    <property type="entry name" value="ALDH"/>
    <property type="match status" value="1"/>
</dbReference>
<dbReference type="Gene3D" id="3.40.605.10">
    <property type="entry name" value="Aldehyde Dehydrogenase, Chain A, domain 1"/>
    <property type="match status" value="1"/>
</dbReference>
<dbReference type="PANTHER" id="PTHR43570:SF2">
    <property type="entry name" value="ALDEHYDE DEHYDROGENASE FAMILY 3 MEMBER B1"/>
    <property type="match status" value="1"/>
</dbReference>
<gene>
    <name evidence="10" type="ORF">NDU88_000663</name>
</gene>
<evidence type="ECO:0000256" key="8">
    <source>
        <dbReference type="SAM" id="MobiDB-lite"/>
    </source>
</evidence>
<keyword evidence="2 4" id="KW-0560">Oxidoreductase</keyword>
<dbReference type="Pfam" id="PF00171">
    <property type="entry name" value="Aldedh"/>
    <property type="match status" value="1"/>
</dbReference>
<name>A0AAV7SXC1_PLEWA</name>
<dbReference type="InterPro" id="IPR029510">
    <property type="entry name" value="Ald_DH_CS_GLU"/>
</dbReference>
<feature type="active site" evidence="5 6">
    <location>
        <position position="243"/>
    </location>
</feature>
<evidence type="ECO:0000256" key="7">
    <source>
        <dbReference type="RuleBase" id="RU003345"/>
    </source>
</evidence>
<dbReference type="PROSITE" id="PS00687">
    <property type="entry name" value="ALDEHYDE_DEHYDR_GLU"/>
    <property type="match status" value="1"/>
</dbReference>
<dbReference type="InterPro" id="IPR016163">
    <property type="entry name" value="Ald_DH_C"/>
</dbReference>
<evidence type="ECO:0000256" key="5">
    <source>
        <dbReference type="PIRSR" id="PIRSR036492-1"/>
    </source>
</evidence>
<dbReference type="PANTHER" id="PTHR43570">
    <property type="entry name" value="ALDEHYDE DEHYDROGENASE"/>
    <property type="match status" value="1"/>
</dbReference>
<evidence type="ECO:0000259" key="9">
    <source>
        <dbReference type="Pfam" id="PF00171"/>
    </source>
</evidence>
<dbReference type="Gene3D" id="3.40.309.10">
    <property type="entry name" value="Aldehyde Dehydrogenase, Chain A, domain 2"/>
    <property type="match status" value="1"/>
</dbReference>
<dbReference type="InterPro" id="IPR015590">
    <property type="entry name" value="Aldehyde_DH_dom"/>
</dbReference>
<dbReference type="GO" id="GO:0004029">
    <property type="term" value="F:aldehyde dehydrogenase (NAD+) activity"/>
    <property type="evidence" value="ECO:0007669"/>
    <property type="project" value="TreeGrafter"/>
</dbReference>
<accession>A0AAV7SXC1</accession>
<dbReference type="InterPro" id="IPR012394">
    <property type="entry name" value="Aldehyde_DH_NAD(P)"/>
</dbReference>
<organism evidence="10 11">
    <name type="scientific">Pleurodeles waltl</name>
    <name type="common">Iberian ribbed newt</name>
    <dbReference type="NCBI Taxonomy" id="8319"/>
    <lineage>
        <taxon>Eukaryota</taxon>
        <taxon>Metazoa</taxon>
        <taxon>Chordata</taxon>
        <taxon>Craniata</taxon>
        <taxon>Vertebrata</taxon>
        <taxon>Euteleostomi</taxon>
        <taxon>Amphibia</taxon>
        <taxon>Batrachia</taxon>
        <taxon>Caudata</taxon>
        <taxon>Salamandroidea</taxon>
        <taxon>Salamandridae</taxon>
        <taxon>Pleurodelinae</taxon>
        <taxon>Pleurodeles</taxon>
    </lineage>
</organism>
<sequence>MYLTLPRPTDLLLPGSIRPLNHSSPRSSLHPDRMSSFQDIVDRLRTSFNSGKTRPLEYRMSQLQALKRFLDENKAAINEAMAQDLRKPEFEVIISETSFVTTEINVALNNLKTWTKDEPVAKNWATTLDTAFIRKDPFGVVLIIGAWNYPLQLVLNPLVGAIGAGNCAILKPSEISRCTEKLLSDLLPRYLDKDCFAVVCGGPQEISQLLDKKVDYIFFTGSANVGKIVMAAAAKHLTPLTLELGGKNPCFIDNGCNPTSTANRLAWVRFLNAGQTCVAPDYVLCTREMRDQLVPALKATLEKFYGKDPQQSADFGRIINERHFQRVQALLGSGTIAFGGQCDAKDKYIAPTVLVDVKESDPVMQEEIFGPILPILTVESLDEAIAFINRHERPLALYAFSPNSKVVETVLERTRSGGFCGNDGLMHMTLPTLPFGGNGQSGMGMYHGKFSFDTFSHQRGVLLRSHGMEKLNTLRYPPYTKQNLSLVVSTTEVKPKGACVLQ</sequence>
<dbReference type="SUPFAM" id="SSF53720">
    <property type="entry name" value="ALDH-like"/>
    <property type="match status" value="1"/>
</dbReference>
<dbReference type="InterPro" id="IPR016160">
    <property type="entry name" value="Ald_DH_CS_CYS"/>
</dbReference>
<feature type="active site" evidence="5">
    <location>
        <position position="277"/>
    </location>
</feature>
<comment type="caution">
    <text evidence="10">The sequence shown here is derived from an EMBL/GenBank/DDBJ whole genome shotgun (WGS) entry which is preliminary data.</text>
</comment>